<name>A0A5C8PN72_9HYPH</name>
<dbReference type="RefSeq" id="WP_147847379.1">
    <property type="nucleotide sequence ID" value="NZ_VDUZ01000012.1"/>
</dbReference>
<dbReference type="InterPro" id="IPR045010">
    <property type="entry name" value="MDR_fam"/>
</dbReference>
<dbReference type="AlphaFoldDB" id="A0A5C8PN72"/>
<dbReference type="Pfam" id="PF16884">
    <property type="entry name" value="ADH_N_2"/>
    <property type="match status" value="1"/>
</dbReference>
<dbReference type="SMART" id="SM00829">
    <property type="entry name" value="PKS_ER"/>
    <property type="match status" value="1"/>
</dbReference>
<dbReference type="EMBL" id="VDUZ01000012">
    <property type="protein sequence ID" value="TXL76018.1"/>
    <property type="molecule type" value="Genomic_DNA"/>
</dbReference>
<dbReference type="Proteomes" id="UP000321638">
    <property type="component" value="Unassembled WGS sequence"/>
</dbReference>
<evidence type="ECO:0000256" key="1">
    <source>
        <dbReference type="ARBA" id="ARBA00023002"/>
    </source>
</evidence>
<comment type="caution">
    <text evidence="3">The sequence shown here is derived from an EMBL/GenBank/DDBJ whole genome shotgun (WGS) entry which is preliminary data.</text>
</comment>
<dbReference type="InterPro" id="IPR020843">
    <property type="entry name" value="ER"/>
</dbReference>
<accession>A0A5C8PN72</accession>
<dbReference type="InterPro" id="IPR036291">
    <property type="entry name" value="NAD(P)-bd_dom_sf"/>
</dbReference>
<organism evidence="3 4">
    <name type="scientific">Vineibacter terrae</name>
    <dbReference type="NCBI Taxonomy" id="2586908"/>
    <lineage>
        <taxon>Bacteria</taxon>
        <taxon>Pseudomonadati</taxon>
        <taxon>Pseudomonadota</taxon>
        <taxon>Alphaproteobacteria</taxon>
        <taxon>Hyphomicrobiales</taxon>
        <taxon>Vineibacter</taxon>
    </lineage>
</organism>
<dbReference type="InterPro" id="IPR011032">
    <property type="entry name" value="GroES-like_sf"/>
</dbReference>
<evidence type="ECO:0000313" key="4">
    <source>
        <dbReference type="Proteomes" id="UP000321638"/>
    </source>
</evidence>
<dbReference type="Gene3D" id="3.90.180.10">
    <property type="entry name" value="Medium-chain alcohol dehydrogenases, catalytic domain"/>
    <property type="match status" value="1"/>
</dbReference>
<dbReference type="Pfam" id="PF00107">
    <property type="entry name" value="ADH_zinc_N"/>
    <property type="match status" value="1"/>
</dbReference>
<dbReference type="CDD" id="cd05288">
    <property type="entry name" value="PGDH"/>
    <property type="match status" value="1"/>
</dbReference>
<dbReference type="SUPFAM" id="SSF50129">
    <property type="entry name" value="GroES-like"/>
    <property type="match status" value="1"/>
</dbReference>
<keyword evidence="1" id="KW-0560">Oxidoreductase</keyword>
<gene>
    <name evidence="3" type="ORF">FHP25_13070</name>
</gene>
<keyword evidence="4" id="KW-1185">Reference proteome</keyword>
<dbReference type="InterPro" id="IPR013149">
    <property type="entry name" value="ADH-like_C"/>
</dbReference>
<dbReference type="PANTHER" id="PTHR43205">
    <property type="entry name" value="PROSTAGLANDIN REDUCTASE"/>
    <property type="match status" value="1"/>
</dbReference>
<dbReference type="OrthoDB" id="9805663at2"/>
<dbReference type="PANTHER" id="PTHR43205:SF7">
    <property type="entry name" value="PROSTAGLANDIN REDUCTASE 1"/>
    <property type="match status" value="1"/>
</dbReference>
<reference evidence="3 4" key="1">
    <citation type="submission" date="2019-06" db="EMBL/GenBank/DDBJ databases">
        <title>New taxonomy in bacterial strain CC-CFT640, isolated from vineyard.</title>
        <authorList>
            <person name="Lin S.-Y."/>
            <person name="Tsai C.-F."/>
            <person name="Young C.-C."/>
        </authorList>
    </citation>
    <scope>NUCLEOTIDE SEQUENCE [LARGE SCALE GENOMIC DNA]</scope>
    <source>
        <strain evidence="3 4">CC-CFT640</strain>
    </source>
</reference>
<dbReference type="Gene3D" id="3.40.50.720">
    <property type="entry name" value="NAD(P)-binding Rossmann-like Domain"/>
    <property type="match status" value="1"/>
</dbReference>
<evidence type="ECO:0000313" key="3">
    <source>
        <dbReference type="EMBL" id="TXL76018.1"/>
    </source>
</evidence>
<proteinExistence type="predicted"/>
<dbReference type="SUPFAM" id="SSF51735">
    <property type="entry name" value="NAD(P)-binding Rossmann-fold domains"/>
    <property type="match status" value="1"/>
</dbReference>
<dbReference type="FunFam" id="3.40.50.720:FF:000121">
    <property type="entry name" value="Prostaglandin reductase 2"/>
    <property type="match status" value="1"/>
</dbReference>
<protein>
    <submittedName>
        <fullName evidence="3">NADP-dependent oxidoreductase</fullName>
    </submittedName>
</protein>
<feature type="domain" description="Enoyl reductase (ER)" evidence="2">
    <location>
        <begin position="20"/>
        <end position="335"/>
    </location>
</feature>
<sequence>MPTPRNLENRRVVLAARPVGIPQAAHFALEAVSVPEPADGQVLVRNRYLSVDPAMRGWVNVAANYAPPVPVGEVMRSFAAGEVIASASRLFKAGDLVTGMFGWQQYAVVDAQTARAIPHDDLPLSAALGVLGLNGVTAYWGLLGVGQPRPGDTVVVSTAAGAVGSAVGQIARLKGCRTVGIAGGADKVRQCREIFGFDAAIDYKAGDLAAALDAACPRGVDVYFDNTSGPISDAVLSRLAVRARVVICGTASIASWEPWPSGPRIERHLLVKRARAEGFLLFDWMDRYDEAVQALAAWVRDGQLRYQEHVLKGLASAPDAIAMLYRGENQGKLLIEIE</sequence>
<evidence type="ECO:0000259" key="2">
    <source>
        <dbReference type="SMART" id="SM00829"/>
    </source>
</evidence>
<dbReference type="InterPro" id="IPR041694">
    <property type="entry name" value="ADH_N_2"/>
</dbReference>
<dbReference type="GO" id="GO:0016628">
    <property type="term" value="F:oxidoreductase activity, acting on the CH-CH group of donors, NAD or NADP as acceptor"/>
    <property type="evidence" value="ECO:0007669"/>
    <property type="project" value="InterPro"/>
</dbReference>